<feature type="signal peptide" evidence="2">
    <location>
        <begin position="1"/>
        <end position="25"/>
    </location>
</feature>
<feature type="chain" id="PRO_5020601495" description="Hydroxyproline-rich glycoprotein" evidence="2">
    <location>
        <begin position="26"/>
        <end position="152"/>
    </location>
</feature>
<feature type="compositionally biased region" description="Pro residues" evidence="1">
    <location>
        <begin position="79"/>
        <end position="89"/>
    </location>
</feature>
<evidence type="ECO:0000313" key="3">
    <source>
        <dbReference type="EMBL" id="TKR75648.1"/>
    </source>
</evidence>
<proteinExistence type="predicted"/>
<dbReference type="EMBL" id="RCHU01001121">
    <property type="protein sequence ID" value="TKR75648.1"/>
    <property type="molecule type" value="Genomic_DNA"/>
</dbReference>
<reference evidence="3" key="1">
    <citation type="submission" date="2018-10" db="EMBL/GenBank/DDBJ databases">
        <title>Population genomic analysis revealed the cold adaptation of white poplar.</title>
        <authorList>
            <person name="Liu Y.-J."/>
        </authorList>
    </citation>
    <scope>NUCLEOTIDE SEQUENCE [LARGE SCALE GENOMIC DNA]</scope>
    <source>
        <strain evidence="3">PAL-ZL1</strain>
    </source>
</reference>
<evidence type="ECO:0000256" key="2">
    <source>
        <dbReference type="SAM" id="SignalP"/>
    </source>
</evidence>
<protein>
    <recommendedName>
        <fullName evidence="4">Hydroxyproline-rich glycoprotein</fullName>
    </recommendedName>
</protein>
<evidence type="ECO:0000256" key="1">
    <source>
        <dbReference type="SAM" id="MobiDB-lite"/>
    </source>
</evidence>
<evidence type="ECO:0008006" key="4">
    <source>
        <dbReference type="Google" id="ProtNLM"/>
    </source>
</evidence>
<comment type="caution">
    <text evidence="3">The sequence shown here is derived from an EMBL/GenBank/DDBJ whole genome shotgun (WGS) entry which is preliminary data.</text>
</comment>
<feature type="compositionally biased region" description="Polar residues" evidence="1">
    <location>
        <begin position="140"/>
        <end position="152"/>
    </location>
</feature>
<feature type="region of interest" description="Disordered" evidence="1">
    <location>
        <begin position="129"/>
        <end position="152"/>
    </location>
</feature>
<accession>A0A4U5N059</accession>
<gene>
    <name evidence="3" type="ORF">D5086_0000284020</name>
</gene>
<keyword evidence="2" id="KW-0732">Signal</keyword>
<organism evidence="3">
    <name type="scientific">Populus alba</name>
    <name type="common">White poplar</name>
    <dbReference type="NCBI Taxonomy" id="43335"/>
    <lineage>
        <taxon>Eukaryota</taxon>
        <taxon>Viridiplantae</taxon>
        <taxon>Streptophyta</taxon>
        <taxon>Embryophyta</taxon>
        <taxon>Tracheophyta</taxon>
        <taxon>Spermatophyta</taxon>
        <taxon>Magnoliopsida</taxon>
        <taxon>eudicotyledons</taxon>
        <taxon>Gunneridae</taxon>
        <taxon>Pentapetalae</taxon>
        <taxon>rosids</taxon>
        <taxon>fabids</taxon>
        <taxon>Malpighiales</taxon>
        <taxon>Salicaceae</taxon>
        <taxon>Saliceae</taxon>
        <taxon>Populus</taxon>
    </lineage>
</organism>
<name>A0A4U5N059_POPAL</name>
<feature type="region of interest" description="Disordered" evidence="1">
    <location>
        <begin position="51"/>
        <end position="94"/>
    </location>
</feature>
<dbReference type="AlphaFoldDB" id="A0A4U5N059"/>
<sequence>MASKLDLLLIAFAFLFLCSSHYCSASGRSLNPKMAVTTEFGLDPPYLLKPTFPLPEDEETQTPPSSTLPMLPMPLQQPITPPPAPPPFPAGQDGVNLTPAFPFPHLPPLPKFPPFPFIPTMPSIPELPSIPLPPQFVDSGFSSSEIGNEGSP</sequence>
<feature type="compositionally biased region" description="Low complexity" evidence="1">
    <location>
        <begin position="61"/>
        <end position="78"/>
    </location>
</feature>